<proteinExistence type="predicted"/>
<reference evidence="2 3" key="1">
    <citation type="submission" date="2020-08" db="EMBL/GenBank/DDBJ databases">
        <title>Sequencing the genomes of 1000 actinobacteria strains.</title>
        <authorList>
            <person name="Klenk H.-P."/>
        </authorList>
    </citation>
    <scope>NUCLEOTIDE SEQUENCE [LARGE SCALE GENOMIC DNA]</scope>
    <source>
        <strain evidence="2 3">DSM 40129</strain>
    </source>
</reference>
<gene>
    <name evidence="2" type="ORF">HNR72_007604</name>
</gene>
<feature type="region of interest" description="Disordered" evidence="1">
    <location>
        <begin position="198"/>
        <end position="231"/>
    </location>
</feature>
<accession>A0AA89Q919</accession>
<sequence>MVRQETDVTLRRCTECRGHAYGGGPACAVCRALVDGIVEGEWAAFLREWDTVAGGDQERALAEMVAAEPHRHDWRIVDAALDRLVCPDCGGRLARGPAGCPACDLAHGFRYAAIETDRPGVPPGNEHAIRVNVSVVRRPQVTSESEVLVRRLLLPLLLAGFLPTTQEAQRMSALVKKSPPGRRAQSLERAVEALAEGFSRTRRAAPAAASSPTSPDTPAATRLRSARGRPR</sequence>
<evidence type="ECO:0000313" key="2">
    <source>
        <dbReference type="EMBL" id="MBB5816482.1"/>
    </source>
</evidence>
<keyword evidence="3" id="KW-1185">Reference proteome</keyword>
<dbReference type="GeneID" id="93836239"/>
<dbReference type="AlphaFoldDB" id="A0AA89Q919"/>
<organism evidence="2 3">
    <name type="scientific">Streptomyces collinus</name>
    <dbReference type="NCBI Taxonomy" id="42684"/>
    <lineage>
        <taxon>Bacteria</taxon>
        <taxon>Bacillati</taxon>
        <taxon>Actinomycetota</taxon>
        <taxon>Actinomycetes</taxon>
        <taxon>Kitasatosporales</taxon>
        <taxon>Streptomycetaceae</taxon>
        <taxon>Streptomyces</taxon>
    </lineage>
</organism>
<evidence type="ECO:0000313" key="3">
    <source>
        <dbReference type="Proteomes" id="UP000579531"/>
    </source>
</evidence>
<comment type="caution">
    <text evidence="2">The sequence shown here is derived from an EMBL/GenBank/DDBJ whole genome shotgun (WGS) entry which is preliminary data.</text>
</comment>
<evidence type="ECO:0000256" key="1">
    <source>
        <dbReference type="SAM" id="MobiDB-lite"/>
    </source>
</evidence>
<protein>
    <submittedName>
        <fullName evidence="2">Uncharacterized protein</fullName>
    </submittedName>
</protein>
<name>A0AA89Q919_STRCU</name>
<dbReference type="EMBL" id="JACHLX010000002">
    <property type="protein sequence ID" value="MBB5816482.1"/>
    <property type="molecule type" value="Genomic_DNA"/>
</dbReference>
<feature type="compositionally biased region" description="Low complexity" evidence="1">
    <location>
        <begin position="204"/>
        <end position="222"/>
    </location>
</feature>
<dbReference type="Proteomes" id="UP000579531">
    <property type="component" value="Unassembled WGS sequence"/>
</dbReference>
<dbReference type="RefSeq" id="WP_184854351.1">
    <property type="nucleotide sequence ID" value="NZ_BAABFE010000020.1"/>
</dbReference>